<accession>A0AAV6UCL9</accession>
<gene>
    <name evidence="1" type="ORF">JTE90_024768</name>
</gene>
<protein>
    <submittedName>
        <fullName evidence="1">Uncharacterized protein</fullName>
    </submittedName>
</protein>
<reference evidence="1 2" key="1">
    <citation type="journal article" date="2022" name="Nat. Ecol. Evol.">
        <title>A masculinizing supergene underlies an exaggerated male reproductive morph in a spider.</title>
        <authorList>
            <person name="Hendrickx F."/>
            <person name="De Corte Z."/>
            <person name="Sonet G."/>
            <person name="Van Belleghem S.M."/>
            <person name="Kostlbacher S."/>
            <person name="Vangestel C."/>
        </authorList>
    </citation>
    <scope>NUCLEOTIDE SEQUENCE [LARGE SCALE GENOMIC DNA]</scope>
    <source>
        <strain evidence="1">W744_W776</strain>
    </source>
</reference>
<dbReference type="EMBL" id="JAFNEN010000539">
    <property type="protein sequence ID" value="KAG8181021.1"/>
    <property type="molecule type" value="Genomic_DNA"/>
</dbReference>
<dbReference type="Proteomes" id="UP000827092">
    <property type="component" value="Unassembled WGS sequence"/>
</dbReference>
<dbReference type="AlphaFoldDB" id="A0AAV6UCL9"/>
<sequence>MEDLLSDSTDTSNPVTALTSVRDKGGLLWPSKTFHSQLICLENCISRVLKSFPLFAGMVQMVLSEIAVTSPHFANGCSVHCTDILKYITRYYVTMRLHFFIREENKLSELKSQHHKHAKLSKL</sequence>
<comment type="caution">
    <text evidence="1">The sequence shown here is derived from an EMBL/GenBank/DDBJ whole genome shotgun (WGS) entry which is preliminary data.</text>
</comment>
<name>A0AAV6UCL9_9ARAC</name>
<proteinExistence type="predicted"/>
<organism evidence="1 2">
    <name type="scientific">Oedothorax gibbosus</name>
    <dbReference type="NCBI Taxonomy" id="931172"/>
    <lineage>
        <taxon>Eukaryota</taxon>
        <taxon>Metazoa</taxon>
        <taxon>Ecdysozoa</taxon>
        <taxon>Arthropoda</taxon>
        <taxon>Chelicerata</taxon>
        <taxon>Arachnida</taxon>
        <taxon>Araneae</taxon>
        <taxon>Araneomorphae</taxon>
        <taxon>Entelegynae</taxon>
        <taxon>Araneoidea</taxon>
        <taxon>Linyphiidae</taxon>
        <taxon>Erigoninae</taxon>
        <taxon>Oedothorax</taxon>
    </lineage>
</organism>
<evidence type="ECO:0000313" key="1">
    <source>
        <dbReference type="EMBL" id="KAG8181021.1"/>
    </source>
</evidence>
<evidence type="ECO:0000313" key="2">
    <source>
        <dbReference type="Proteomes" id="UP000827092"/>
    </source>
</evidence>
<keyword evidence="2" id="KW-1185">Reference proteome</keyword>